<organism evidence="1 2">
    <name type="scientific">Variovorax paradoxus</name>
    <dbReference type="NCBI Taxonomy" id="34073"/>
    <lineage>
        <taxon>Bacteria</taxon>
        <taxon>Pseudomonadati</taxon>
        <taxon>Pseudomonadota</taxon>
        <taxon>Betaproteobacteria</taxon>
        <taxon>Burkholderiales</taxon>
        <taxon>Comamonadaceae</taxon>
        <taxon>Variovorax</taxon>
    </lineage>
</organism>
<gene>
    <name evidence="1" type="ORF">A3K87_13400</name>
</gene>
<evidence type="ECO:0000313" key="1">
    <source>
        <dbReference type="EMBL" id="OAK64809.1"/>
    </source>
</evidence>
<sequence length="769" mass="84932">MDSFAWVNDLSDRLEEEGQQRLAYLIHDVPHQQFQGNHALVEALVPEALASARGLDIPWLDVYFKHWLCASRVARHHGESQLGEVVDAYERAHQEKTQGCPQSVCVTQDLVATYANVDGPGWAGERLAACDETLARIDPSWGCFGCLSIERANAMGDQGQPREAVLYLKSQREAQRRAGEEVTTLFVTTEVEQWLAAGDPHTALKLLDDSEDEADEDDRREQSTRLLQRSRALVLAGQPQAGWDLLPEFGDIEVADHVSWCRAAVAAARALPELNTPALGHALWTTIEHLHTVGSHRLLIDLALAQAELAGARQVPWLAAQAVARARHHVPLLREDFGAADKVRRAGQALAAVAPKPAPSAPESLPDWLRSPEAEGLSNEAVIQWLEQAHQALPGDEGLAMMLASALSNYGCHDEARSRLQAMVLAAPQSVALQNHWFGLCFSAGDLGAIEEQARRIEAAQPAMAAWYRARIAFREGRYTQVGPLVEQVLAHDPEATATRRLWADAAMELKDFDTAVAQRRMVLAADDAPEPGRRWELLIAATAARQWADVRAQARALEMELEAGQPDDAEVEEDWGLIYLRCEENGRERDVLARRTGPATARIVQPSPRGLEQRLGDWVVFEPRLAEQPPEDEEELRTYTRVFTAPVHLLEKGPYGPSYMIDGVHPGEESVSALRDALHEAGWSTWQYSNDNYRVSDTEADDADEKDEDDDLPGLYLAVTAPASVPPRAIAARVAALCKGHQLCWTELARAAGEPTEWHEAMEARYGL</sequence>
<name>A0AA91IC97_VARPD</name>
<dbReference type="AlphaFoldDB" id="A0AA91IC97"/>
<dbReference type="InterPro" id="IPR011990">
    <property type="entry name" value="TPR-like_helical_dom_sf"/>
</dbReference>
<dbReference type="RefSeq" id="WP_081267508.1">
    <property type="nucleotide sequence ID" value="NZ_LVHG01000036.1"/>
</dbReference>
<comment type="caution">
    <text evidence="1">The sequence shown here is derived from an EMBL/GenBank/DDBJ whole genome shotgun (WGS) entry which is preliminary data.</text>
</comment>
<evidence type="ECO:0008006" key="3">
    <source>
        <dbReference type="Google" id="ProtNLM"/>
    </source>
</evidence>
<protein>
    <recommendedName>
        <fullName evidence="3">Tetratricopeptide repeat protein</fullName>
    </recommendedName>
</protein>
<dbReference type="Gene3D" id="1.25.40.10">
    <property type="entry name" value="Tetratricopeptide repeat domain"/>
    <property type="match status" value="1"/>
</dbReference>
<dbReference type="Proteomes" id="UP000077852">
    <property type="component" value="Unassembled WGS sequence"/>
</dbReference>
<evidence type="ECO:0000313" key="2">
    <source>
        <dbReference type="Proteomes" id="UP000077852"/>
    </source>
</evidence>
<dbReference type="EMBL" id="LVHG01000036">
    <property type="protein sequence ID" value="OAK64809.1"/>
    <property type="molecule type" value="Genomic_DNA"/>
</dbReference>
<reference evidence="1 2" key="1">
    <citation type="submission" date="2016-03" db="EMBL/GenBank/DDBJ databases">
        <title>Genome sequence of Variovorax paradoxus KB5.</title>
        <authorList>
            <person name="Jeong H."/>
            <person name="Hong C.E."/>
            <person name="Jo S.H."/>
            <person name="Park J.M."/>
        </authorList>
    </citation>
    <scope>NUCLEOTIDE SEQUENCE [LARGE SCALE GENOMIC DNA]</scope>
    <source>
        <strain evidence="1 2">KB5</strain>
    </source>
</reference>
<dbReference type="SUPFAM" id="SSF48452">
    <property type="entry name" value="TPR-like"/>
    <property type="match status" value="1"/>
</dbReference>
<accession>A0AA91IC97</accession>
<proteinExistence type="predicted"/>